<dbReference type="Proteomes" id="UP000053593">
    <property type="component" value="Unassembled WGS sequence"/>
</dbReference>
<dbReference type="AlphaFoldDB" id="A0A0D0C5N6"/>
<accession>A0A0D0C5N6</accession>
<evidence type="ECO:0000313" key="1">
    <source>
        <dbReference type="EMBL" id="KIK50008.1"/>
    </source>
</evidence>
<protein>
    <submittedName>
        <fullName evidence="1">Uncharacterized protein</fullName>
    </submittedName>
</protein>
<organism evidence="1 2">
    <name type="scientific">Collybiopsis luxurians FD-317 M1</name>
    <dbReference type="NCBI Taxonomy" id="944289"/>
    <lineage>
        <taxon>Eukaryota</taxon>
        <taxon>Fungi</taxon>
        <taxon>Dikarya</taxon>
        <taxon>Basidiomycota</taxon>
        <taxon>Agaricomycotina</taxon>
        <taxon>Agaricomycetes</taxon>
        <taxon>Agaricomycetidae</taxon>
        <taxon>Agaricales</taxon>
        <taxon>Marasmiineae</taxon>
        <taxon>Omphalotaceae</taxon>
        <taxon>Collybiopsis</taxon>
        <taxon>Collybiopsis luxurians</taxon>
    </lineage>
</organism>
<reference evidence="1 2" key="1">
    <citation type="submission" date="2014-04" db="EMBL/GenBank/DDBJ databases">
        <title>Evolutionary Origins and Diversification of the Mycorrhizal Mutualists.</title>
        <authorList>
            <consortium name="DOE Joint Genome Institute"/>
            <consortium name="Mycorrhizal Genomics Consortium"/>
            <person name="Kohler A."/>
            <person name="Kuo A."/>
            <person name="Nagy L.G."/>
            <person name="Floudas D."/>
            <person name="Copeland A."/>
            <person name="Barry K.W."/>
            <person name="Cichocki N."/>
            <person name="Veneault-Fourrey C."/>
            <person name="LaButti K."/>
            <person name="Lindquist E.A."/>
            <person name="Lipzen A."/>
            <person name="Lundell T."/>
            <person name="Morin E."/>
            <person name="Murat C."/>
            <person name="Riley R."/>
            <person name="Ohm R."/>
            <person name="Sun H."/>
            <person name="Tunlid A."/>
            <person name="Henrissat B."/>
            <person name="Grigoriev I.V."/>
            <person name="Hibbett D.S."/>
            <person name="Martin F."/>
        </authorList>
    </citation>
    <scope>NUCLEOTIDE SEQUENCE [LARGE SCALE GENOMIC DNA]</scope>
    <source>
        <strain evidence="1 2">FD-317 M1</strain>
    </source>
</reference>
<dbReference type="OrthoDB" id="3041043at2759"/>
<dbReference type="HOGENOM" id="CLU_727725_0_0_1"/>
<keyword evidence="2" id="KW-1185">Reference proteome</keyword>
<sequence>MPPDRLLCYLAFPDLRSLSVVSSTCNVHVRAFHLRAFRPDNVLRSFFALSDIPSFMDLLSFTGCIVSGSVASKFFSRECYDSDLDLFCSLSWCGSVGTWLLAHGFIFCPTDTQDDFFTVAFARVVTASLSVSPASSTSSDYDSTDIVHAWYFSAPDGTRPVQLMATLYSPVCAVLSFHSKSVQASRECQKKAWPAHKPTCERNRNNQANWSSERHLATSALRKFVVKHRPSIAKAALEAFRLQSKPQQALHNFLAIYVTDRRRLFPGSRAHRETAFYVTGAEVREIGQAGSVKDVLQDEVVRINIVARKKGMKGSVSAY</sequence>
<evidence type="ECO:0000313" key="2">
    <source>
        <dbReference type="Proteomes" id="UP000053593"/>
    </source>
</evidence>
<gene>
    <name evidence="1" type="ORF">GYMLUDRAFT_253351</name>
</gene>
<dbReference type="EMBL" id="KN834941">
    <property type="protein sequence ID" value="KIK50008.1"/>
    <property type="molecule type" value="Genomic_DNA"/>
</dbReference>
<name>A0A0D0C5N6_9AGAR</name>
<proteinExistence type="predicted"/>